<reference evidence="1 2" key="1">
    <citation type="submission" date="2018-03" db="EMBL/GenBank/DDBJ databases">
        <title>Genomic Encyclopedia of Archaeal and Bacterial Type Strains, Phase II (KMG-II): from individual species to whole genera.</title>
        <authorList>
            <person name="Goeker M."/>
        </authorList>
    </citation>
    <scope>NUCLEOTIDE SEQUENCE [LARGE SCALE GENOMIC DNA]</scope>
    <source>
        <strain evidence="1 2">DSM 24859</strain>
    </source>
</reference>
<accession>A0A2P8HFJ5</accession>
<organism evidence="1 2">
    <name type="scientific">Chitinophaga niastensis</name>
    <dbReference type="NCBI Taxonomy" id="536980"/>
    <lineage>
        <taxon>Bacteria</taxon>
        <taxon>Pseudomonadati</taxon>
        <taxon>Bacteroidota</taxon>
        <taxon>Chitinophagia</taxon>
        <taxon>Chitinophagales</taxon>
        <taxon>Chitinophagaceae</taxon>
        <taxon>Chitinophaga</taxon>
    </lineage>
</organism>
<gene>
    <name evidence="1" type="ORF">CLV51_105365</name>
</gene>
<name>A0A2P8HFJ5_CHINA</name>
<sequence>MNMEFLGLSASKIVRLFCISMLVCQVTIGQIKVTDNIESWKFNRQVEKSVEVRHIVDSICNAYSTITFFVRNNEILDSVEYSRDLPQFLKSAFSHALPLYKNANWKTILPKSQTIRDYEIIQPFVYDFYAKQCNDTVSESQMKDMLSVDIKRGNNKISKFLLIPVDIKIYYSGY</sequence>
<protein>
    <submittedName>
        <fullName evidence="1">Uncharacterized protein</fullName>
    </submittedName>
</protein>
<dbReference type="Proteomes" id="UP000240971">
    <property type="component" value="Unassembled WGS sequence"/>
</dbReference>
<evidence type="ECO:0000313" key="1">
    <source>
        <dbReference type="EMBL" id="PSL44990.1"/>
    </source>
</evidence>
<proteinExistence type="predicted"/>
<evidence type="ECO:0000313" key="2">
    <source>
        <dbReference type="Proteomes" id="UP000240971"/>
    </source>
</evidence>
<dbReference type="RefSeq" id="WP_106530406.1">
    <property type="nucleotide sequence ID" value="NZ_PYAW01000005.1"/>
</dbReference>
<dbReference type="OrthoDB" id="685706at2"/>
<comment type="caution">
    <text evidence="1">The sequence shown here is derived from an EMBL/GenBank/DDBJ whole genome shotgun (WGS) entry which is preliminary data.</text>
</comment>
<keyword evidence="2" id="KW-1185">Reference proteome</keyword>
<dbReference type="EMBL" id="PYAW01000005">
    <property type="protein sequence ID" value="PSL44990.1"/>
    <property type="molecule type" value="Genomic_DNA"/>
</dbReference>
<dbReference type="AlphaFoldDB" id="A0A2P8HFJ5"/>